<evidence type="ECO:0000313" key="1">
    <source>
        <dbReference type="EMBL" id="SDJ57120.1"/>
    </source>
</evidence>
<keyword evidence="2" id="KW-1185">Reference proteome</keyword>
<organism evidence="1 2">
    <name type="scientific">Salipiger marinus</name>
    <dbReference type="NCBI Taxonomy" id="555512"/>
    <lineage>
        <taxon>Bacteria</taxon>
        <taxon>Pseudomonadati</taxon>
        <taxon>Pseudomonadota</taxon>
        <taxon>Alphaproteobacteria</taxon>
        <taxon>Rhodobacterales</taxon>
        <taxon>Roseobacteraceae</taxon>
        <taxon>Salipiger</taxon>
    </lineage>
</organism>
<name>A0A1G8UW20_9RHOB</name>
<reference evidence="2" key="1">
    <citation type="submission" date="2016-10" db="EMBL/GenBank/DDBJ databases">
        <authorList>
            <person name="Varghese N."/>
            <person name="Submissions S."/>
        </authorList>
    </citation>
    <scope>NUCLEOTIDE SEQUENCE [LARGE SCALE GENOMIC DNA]</scope>
    <source>
        <strain evidence="2">DSM 26424</strain>
    </source>
</reference>
<evidence type="ECO:0000313" key="2">
    <source>
        <dbReference type="Proteomes" id="UP000199093"/>
    </source>
</evidence>
<gene>
    <name evidence="1" type="ORF">SAMN04487993_105110</name>
</gene>
<dbReference type="EMBL" id="FNEJ01000051">
    <property type="protein sequence ID" value="SDJ57120.1"/>
    <property type="molecule type" value="Genomic_DNA"/>
</dbReference>
<sequence length="87" mass="9215">MPDQADIDAALTRLRAEGYTDAANDQQLYGELTRAAACYEAADGADSPMPRHWSFATDAWAPGSPAENAATAAAFRVLDAERLGRAS</sequence>
<proteinExistence type="predicted"/>
<accession>A0A1G8UW20</accession>
<dbReference type="Proteomes" id="UP000199093">
    <property type="component" value="Unassembled WGS sequence"/>
</dbReference>
<dbReference type="RefSeq" id="WP_089852490.1">
    <property type="nucleotide sequence ID" value="NZ_FNEJ01000051.1"/>
</dbReference>
<dbReference type="AlphaFoldDB" id="A0A1G8UW20"/>
<dbReference type="STRING" id="555512.SAMN04487993_105110"/>
<protein>
    <submittedName>
        <fullName evidence="1">Uncharacterized protein</fullName>
    </submittedName>
</protein>